<dbReference type="RefSeq" id="WP_016328334.1">
    <property type="nucleotide sequence ID" value="NC_019386.1"/>
</dbReference>
<dbReference type="EMBL" id="CP003249">
    <property type="protein sequence ID" value="AFV75134.1"/>
    <property type="molecule type" value="Genomic_DNA"/>
</dbReference>
<sequence length="309" mass="34149">MNPPADYRLGGLEAGLAFHDPRVLGASLAVKLHRWRLMMALLEVSPEAWGALKCLEVRAWLPFDIYRKQGLEPFPPASAWYWYVHFAPLAVSLGGRVLEVPPPVAVLGGRLVFPGPRGRELIEALEGWAAETVSPHSWLLPLAAELLERGIDRAAALAEDLEGHLPPFVPAALDLPVFPGLQEAEGEAFLEAARGMVREWHALRDKALAFARRLVRQKRKPRGFFAEDLPPEGEVVEVPLPEGGKVRVCFDEGPPSFPELVHYEWAALRLLGTSWGQILARLTPNEPALSTLQAAVKRVFEAAWVMPTE</sequence>
<gene>
    <name evidence="1" type="ORF">Theos_0049</name>
</gene>
<proteinExistence type="predicted"/>
<dbReference type="AlphaFoldDB" id="K7R2K7"/>
<organism evidence="1 2">
    <name type="scientific">Thermus oshimai JL-2</name>
    <dbReference type="NCBI Taxonomy" id="751945"/>
    <lineage>
        <taxon>Bacteria</taxon>
        <taxon>Thermotogati</taxon>
        <taxon>Deinococcota</taxon>
        <taxon>Deinococci</taxon>
        <taxon>Thermales</taxon>
        <taxon>Thermaceae</taxon>
        <taxon>Thermus</taxon>
    </lineage>
</organism>
<name>K7R2K7_THEOS</name>
<dbReference type="KEGG" id="tos:Theos_0049"/>
<dbReference type="STRING" id="751945.Theos_0049"/>
<keyword evidence="2" id="KW-1185">Reference proteome</keyword>
<reference evidence="1 2" key="1">
    <citation type="journal article" date="2013" name="Genome Announc.">
        <title>Whole Genome Sequencing of Thermus oshimai JL-2 and Thermus thermophilus JL-18, Incomplete Denitrifiers from the United States Great Basin.</title>
        <authorList>
            <person name="Murugapiran S.K."/>
            <person name="Huntemann M."/>
            <person name="Wei C.L."/>
            <person name="Han J."/>
            <person name="Detter J.C."/>
            <person name="Han C.S."/>
            <person name="Erkkila T.H."/>
            <person name="Teshima H."/>
            <person name="Chen A."/>
            <person name="Kyrpides N."/>
            <person name="Mavrommatis K."/>
            <person name="Markowitz V."/>
            <person name="Szeto E."/>
            <person name="Ivanova N."/>
            <person name="Pagani I."/>
            <person name="Lam J."/>
            <person name="McDonald A.I."/>
            <person name="Dodsworth J.A."/>
            <person name="Pati A."/>
            <person name="Goodwin L."/>
            <person name="Peters L."/>
            <person name="Pitluck S."/>
            <person name="Woyke T."/>
            <person name="Hedlund B.P."/>
        </authorList>
    </citation>
    <scope>NUCLEOTIDE SEQUENCE</scope>
    <source>
        <strain evidence="1 2">JL-2</strain>
    </source>
</reference>
<accession>K7R2K7</accession>
<dbReference type="PATRIC" id="fig|751945.3.peg.46"/>
<dbReference type="Proteomes" id="UP000000211">
    <property type="component" value="Chromosome"/>
</dbReference>
<evidence type="ECO:0000313" key="1">
    <source>
        <dbReference type="EMBL" id="AFV75134.1"/>
    </source>
</evidence>
<dbReference type="HOGENOM" id="CLU_899967_0_0_0"/>
<evidence type="ECO:0000313" key="2">
    <source>
        <dbReference type="Proteomes" id="UP000000211"/>
    </source>
</evidence>
<protein>
    <submittedName>
        <fullName evidence="1">Uncharacterized protein</fullName>
    </submittedName>
</protein>